<dbReference type="GO" id="GO:0030144">
    <property type="term" value="F:alpha-1,6-mannosylglycoprotein 6-beta-N-acetylglucosaminyltransferase activity"/>
    <property type="evidence" value="ECO:0007669"/>
    <property type="project" value="UniProtKB-EC"/>
</dbReference>
<dbReference type="UniPathway" id="UPA00378"/>
<sequence length="77" mass="8877">MRARWTSDPCYAFYGVDGSDCSFLVYLSEVEWFCPPLAWRNQSATPTLKPPPRKQELDATVVLSSLMFIGWMRAHFT</sequence>
<proteinExistence type="inferred from homology"/>
<comment type="subcellular location">
    <subcellularLocation>
        <location evidence="1">Golgi apparatus membrane</location>
        <topology evidence="1">Single-pass type II membrane protein</topology>
    </subcellularLocation>
</comment>
<protein>
    <recommendedName>
        <fullName evidence="4">alpha-1,6-mannosyl-glycoprotein 6-beta-N-acetylglucosaminyltransferase</fullName>
        <ecNumber evidence="4">2.4.1.155</ecNumber>
    </recommendedName>
</protein>
<dbReference type="EMBL" id="SRLO01000033">
    <property type="protein sequence ID" value="TNN83345.1"/>
    <property type="molecule type" value="Genomic_DNA"/>
</dbReference>
<comment type="pathway">
    <text evidence="2">Protein modification; protein glycosylation.</text>
</comment>
<keyword evidence="5 15" id="KW-0328">Glycosyltransferase</keyword>
<evidence type="ECO:0000256" key="10">
    <source>
        <dbReference type="ARBA" id="ARBA00023034"/>
    </source>
</evidence>
<gene>
    <name evidence="15" type="primary">Mgat5b_1</name>
    <name evidence="15" type="ORF">EYF80_006326</name>
</gene>
<dbReference type="GO" id="GO:0000139">
    <property type="term" value="C:Golgi membrane"/>
    <property type="evidence" value="ECO:0007669"/>
    <property type="project" value="UniProtKB-SubCell"/>
</dbReference>
<evidence type="ECO:0000256" key="13">
    <source>
        <dbReference type="ARBA" id="ARBA00048243"/>
    </source>
</evidence>
<dbReference type="GO" id="GO:0006487">
    <property type="term" value="P:protein N-linked glycosylation"/>
    <property type="evidence" value="ECO:0007669"/>
    <property type="project" value="TreeGrafter"/>
</dbReference>
<dbReference type="Pfam" id="PF15024">
    <property type="entry name" value="Glyco_transf_18"/>
    <property type="match status" value="1"/>
</dbReference>
<feature type="domain" description="Glycosyltransferase family 18 catalytic" evidence="14">
    <location>
        <begin position="10"/>
        <end position="53"/>
    </location>
</feature>
<dbReference type="OrthoDB" id="2113294at2759"/>
<evidence type="ECO:0000256" key="4">
    <source>
        <dbReference type="ARBA" id="ARBA00012671"/>
    </source>
</evidence>
<evidence type="ECO:0000259" key="14">
    <source>
        <dbReference type="Pfam" id="PF15024"/>
    </source>
</evidence>
<keyword evidence="6 15" id="KW-0808">Transferase</keyword>
<evidence type="ECO:0000256" key="3">
    <source>
        <dbReference type="ARBA" id="ARBA00007477"/>
    </source>
</evidence>
<dbReference type="PANTHER" id="PTHR15075:SF6">
    <property type="entry name" value="ALPHA-1,6-MANNOSYLGLYCOPROTEIN 6-BETA-N-ACETYLGLUCOSAMINYLTRANSFERASE B"/>
    <property type="match status" value="1"/>
</dbReference>
<dbReference type="PANTHER" id="PTHR15075">
    <property type="entry name" value="ALPHA-MANNOSIDE BETA-1,6-N-ACETYLGLUCOSAMINYLTRANSFERASE"/>
    <property type="match status" value="1"/>
</dbReference>
<accession>A0A4Z2IZA6</accession>
<keyword evidence="16" id="KW-1185">Reference proteome</keyword>
<keyword evidence="7" id="KW-0812">Transmembrane</keyword>
<evidence type="ECO:0000256" key="1">
    <source>
        <dbReference type="ARBA" id="ARBA00004323"/>
    </source>
</evidence>
<evidence type="ECO:0000256" key="8">
    <source>
        <dbReference type="ARBA" id="ARBA00022968"/>
    </source>
</evidence>
<dbReference type="Proteomes" id="UP000314294">
    <property type="component" value="Unassembled WGS sequence"/>
</dbReference>
<comment type="catalytic activity">
    <reaction evidence="13">
        <text>N(4)-{beta-D-GlcNAc-(1-&gt;2)-[beta-D-GlcNAc-(1-&gt;4)]-alpha-D-Man-(1-&gt;3)-[beta-D-GlcNAc-(1-&gt;2)-alpha-D-Man-(1-&gt;6)]-beta-D-Man-(1-&gt;4)-beta-D-GlcNAc-(1-&gt;4)-beta-D-GlcNAc}-L-asparaginyl-[protein] + UDP-N-acetyl-alpha-D-glucosamine = N(4)-{beta-D-GlcNAc-(1-&gt;2)-[beta-D-GlcNAc-(1-&gt;4)]-alpha-D-Man-(1-&gt;3)-[beta-D-GlcNAc-(1-&gt;2)-[beta-D-GlcNAc-(1-&gt;6)]-alpha-D-Man-(1-&gt;6)]-beta-D-Man-(1-&gt;4)-beta-D-GlcNAc-(1-&gt;4)-beta-D-GlcNAc}-L-asparaginyl-[protein] + UDP + H(+)</text>
        <dbReference type="Rhea" id="RHEA:16921"/>
        <dbReference type="Rhea" id="RHEA-COMP:14374"/>
        <dbReference type="Rhea" id="RHEA-COMP:14377"/>
        <dbReference type="ChEBI" id="CHEBI:15378"/>
        <dbReference type="ChEBI" id="CHEBI:57705"/>
        <dbReference type="ChEBI" id="CHEBI:58223"/>
        <dbReference type="ChEBI" id="CHEBI:139507"/>
        <dbReference type="ChEBI" id="CHEBI:139510"/>
        <dbReference type="EC" id="2.4.1.155"/>
    </reaction>
</comment>
<evidence type="ECO:0000256" key="12">
    <source>
        <dbReference type="ARBA" id="ARBA00023180"/>
    </source>
</evidence>
<evidence type="ECO:0000313" key="16">
    <source>
        <dbReference type="Proteomes" id="UP000314294"/>
    </source>
</evidence>
<evidence type="ECO:0000256" key="2">
    <source>
        <dbReference type="ARBA" id="ARBA00004922"/>
    </source>
</evidence>
<keyword evidence="8" id="KW-0735">Signal-anchor</keyword>
<reference evidence="15 16" key="1">
    <citation type="submission" date="2019-03" db="EMBL/GenBank/DDBJ databases">
        <title>First draft genome of Liparis tanakae, snailfish: a comprehensive survey of snailfish specific genes.</title>
        <authorList>
            <person name="Kim W."/>
            <person name="Song I."/>
            <person name="Jeong J.-H."/>
            <person name="Kim D."/>
            <person name="Kim S."/>
            <person name="Ryu S."/>
            <person name="Song J.Y."/>
            <person name="Lee S.K."/>
        </authorList>
    </citation>
    <scope>NUCLEOTIDE SEQUENCE [LARGE SCALE GENOMIC DNA]</scope>
    <source>
        <tissue evidence="15">Muscle</tissue>
    </source>
</reference>
<name>A0A4Z2IZA6_9TELE</name>
<evidence type="ECO:0000256" key="7">
    <source>
        <dbReference type="ARBA" id="ARBA00022692"/>
    </source>
</evidence>
<evidence type="ECO:0000256" key="11">
    <source>
        <dbReference type="ARBA" id="ARBA00023136"/>
    </source>
</evidence>
<comment type="caution">
    <text evidence="15">The sequence shown here is derived from an EMBL/GenBank/DDBJ whole genome shotgun (WGS) entry which is preliminary data.</text>
</comment>
<keyword evidence="12" id="KW-0325">Glycoprotein</keyword>
<dbReference type="AlphaFoldDB" id="A0A4Z2IZA6"/>
<keyword evidence="11" id="KW-0472">Membrane</keyword>
<evidence type="ECO:0000256" key="5">
    <source>
        <dbReference type="ARBA" id="ARBA00022676"/>
    </source>
</evidence>
<dbReference type="EC" id="2.4.1.155" evidence="4"/>
<evidence type="ECO:0000256" key="6">
    <source>
        <dbReference type="ARBA" id="ARBA00022679"/>
    </source>
</evidence>
<keyword evidence="10" id="KW-0333">Golgi apparatus</keyword>
<dbReference type="InterPro" id="IPR026116">
    <property type="entry name" value="GT18_cat"/>
</dbReference>
<keyword evidence="9" id="KW-1133">Transmembrane helix</keyword>
<organism evidence="15 16">
    <name type="scientific">Liparis tanakae</name>
    <name type="common">Tanaka's snailfish</name>
    <dbReference type="NCBI Taxonomy" id="230148"/>
    <lineage>
        <taxon>Eukaryota</taxon>
        <taxon>Metazoa</taxon>
        <taxon>Chordata</taxon>
        <taxon>Craniata</taxon>
        <taxon>Vertebrata</taxon>
        <taxon>Euteleostomi</taxon>
        <taxon>Actinopterygii</taxon>
        <taxon>Neopterygii</taxon>
        <taxon>Teleostei</taxon>
        <taxon>Neoteleostei</taxon>
        <taxon>Acanthomorphata</taxon>
        <taxon>Eupercaria</taxon>
        <taxon>Perciformes</taxon>
        <taxon>Cottioidei</taxon>
        <taxon>Cottales</taxon>
        <taxon>Liparidae</taxon>
        <taxon>Liparis</taxon>
    </lineage>
</organism>
<evidence type="ECO:0000313" key="15">
    <source>
        <dbReference type="EMBL" id="TNN83345.1"/>
    </source>
</evidence>
<dbReference type="InterPro" id="IPR052105">
    <property type="entry name" value="MGAT5_Glycosyltransferase"/>
</dbReference>
<comment type="similarity">
    <text evidence="3">Belongs to the glycosyltransferase 18 family.</text>
</comment>
<evidence type="ECO:0000256" key="9">
    <source>
        <dbReference type="ARBA" id="ARBA00022989"/>
    </source>
</evidence>